<evidence type="ECO:0000313" key="4">
    <source>
        <dbReference type="WBParaSite" id="nRc.2.0.1.t41272-RA"/>
    </source>
</evidence>
<evidence type="ECO:0000259" key="2">
    <source>
        <dbReference type="Pfam" id="PF13638"/>
    </source>
</evidence>
<evidence type="ECO:0000313" key="3">
    <source>
        <dbReference type="Proteomes" id="UP000887565"/>
    </source>
</evidence>
<feature type="domain" description="PIN" evidence="2">
    <location>
        <begin position="71"/>
        <end position="172"/>
    </location>
</feature>
<feature type="region of interest" description="Disordered" evidence="1">
    <location>
        <begin position="222"/>
        <end position="253"/>
    </location>
</feature>
<dbReference type="WBParaSite" id="nRc.2.0.1.t41272-RA">
    <property type="protein sequence ID" value="nRc.2.0.1.t41272-RA"/>
    <property type="gene ID" value="nRc.2.0.1.g41272"/>
</dbReference>
<dbReference type="InterPro" id="IPR052626">
    <property type="entry name" value="SWT1_Regulator"/>
</dbReference>
<keyword evidence="3" id="KW-1185">Reference proteome</keyword>
<dbReference type="Gene3D" id="3.40.50.1010">
    <property type="entry name" value="5'-nuclease"/>
    <property type="match status" value="1"/>
</dbReference>
<accession>A0A915KQV0</accession>
<evidence type="ECO:0000256" key="1">
    <source>
        <dbReference type="SAM" id="MobiDB-lite"/>
    </source>
</evidence>
<dbReference type="PANTHER" id="PTHR16161:SF0">
    <property type="entry name" value="TRANSCRIPTIONAL PROTEIN SWT1"/>
    <property type="match status" value="1"/>
</dbReference>
<dbReference type="Pfam" id="PF13638">
    <property type="entry name" value="PIN_4"/>
    <property type="match status" value="1"/>
</dbReference>
<sequence>MIPIRDVSVNRNHRRIVSKSYKVFFLQADMSKAKIGIIHCFVQQNEKQQNRVFENLKSGIVNLKNARPKPDNPKKMNEISQQASCAINYIYEKMQSQAAQLFCQPALIDATPDAAINARSANGACSNDDRVLKCALQLKKRIPLDDKILLLCTNDKNLINKAGANEIVAGEYKTGEAFSDQVISTKSLCPLSKGTKKSLYVAKNHLSFLLNDMVYNTPRYVRPPECDTKPTPSETESLVEVKNPRKSSQSLDLNDYPDGNSFEDILEFTLLVFSQIVESEFRRVYDKDADKIFVIQPPWESLKVVIEVVLKHWVAVYKYMWKRMEDFQALYKYLILKRQMDLSEEIEVLRLVEKLLTSIKDACKKAIPITAKSLSKRIAEFFVENHVEDREEKKTKSYIKGERKCKKSDEDCAVSLSSSCDSKKKSSSEVVAERWAEISMEEKEKKRVRQVCQDIWNLIESKKNEWTKILIGNESHGQKTEARQNLLKLCRVSQVLLDSMDAVFRDQQPKKGEEFSSLAHFPGAESFIRLLSHFPSCLDKTVKKFDTVLDMRSFQLFMSDADD</sequence>
<organism evidence="3 4">
    <name type="scientific">Romanomermis culicivorax</name>
    <name type="common">Nematode worm</name>
    <dbReference type="NCBI Taxonomy" id="13658"/>
    <lineage>
        <taxon>Eukaryota</taxon>
        <taxon>Metazoa</taxon>
        <taxon>Ecdysozoa</taxon>
        <taxon>Nematoda</taxon>
        <taxon>Enoplea</taxon>
        <taxon>Dorylaimia</taxon>
        <taxon>Mermithida</taxon>
        <taxon>Mermithoidea</taxon>
        <taxon>Mermithidae</taxon>
        <taxon>Romanomermis</taxon>
    </lineage>
</organism>
<dbReference type="PANTHER" id="PTHR16161">
    <property type="entry name" value="TRANSCRIPTIONAL PROTEIN SWT1"/>
    <property type="match status" value="1"/>
</dbReference>
<proteinExistence type="predicted"/>
<dbReference type="AlphaFoldDB" id="A0A915KQV0"/>
<dbReference type="InterPro" id="IPR002716">
    <property type="entry name" value="PIN_dom"/>
</dbReference>
<dbReference type="GO" id="GO:0005634">
    <property type="term" value="C:nucleus"/>
    <property type="evidence" value="ECO:0007669"/>
    <property type="project" value="TreeGrafter"/>
</dbReference>
<protein>
    <submittedName>
        <fullName evidence="4">PIN domain-containing protein</fullName>
    </submittedName>
</protein>
<reference evidence="4" key="1">
    <citation type="submission" date="2022-11" db="UniProtKB">
        <authorList>
            <consortium name="WormBaseParasite"/>
        </authorList>
    </citation>
    <scope>IDENTIFICATION</scope>
</reference>
<name>A0A915KQV0_ROMCU</name>
<dbReference type="Proteomes" id="UP000887565">
    <property type="component" value="Unplaced"/>
</dbReference>